<keyword evidence="2" id="KW-0813">Transport</keyword>
<dbReference type="InterPro" id="IPR050835">
    <property type="entry name" value="ABC_transporter_sub-D"/>
</dbReference>
<evidence type="ECO:0000256" key="9">
    <source>
        <dbReference type="SAM" id="Phobius"/>
    </source>
</evidence>
<dbReference type="GO" id="GO:0140359">
    <property type="term" value="F:ABC-type transporter activity"/>
    <property type="evidence" value="ECO:0007669"/>
    <property type="project" value="InterPro"/>
</dbReference>
<feature type="transmembrane region" description="Helical" evidence="9">
    <location>
        <begin position="76"/>
        <end position="100"/>
    </location>
</feature>
<organism evidence="12">
    <name type="scientific">Symplocastrum muelleri NIVA-CYA 644</name>
    <dbReference type="NCBI Taxonomy" id="2303159"/>
    <lineage>
        <taxon>Bacteria</taxon>
        <taxon>Bacillati</taxon>
        <taxon>Cyanobacteriota</taxon>
        <taxon>Cyanophyceae</taxon>
        <taxon>Oscillatoriophycideae</taxon>
        <taxon>Oscillatoriales</taxon>
        <taxon>Microcoleaceae</taxon>
        <taxon>Symplocastrum</taxon>
    </lineage>
</organism>
<evidence type="ECO:0000256" key="1">
    <source>
        <dbReference type="ARBA" id="ARBA00004651"/>
    </source>
</evidence>
<dbReference type="EMBL" id="MH325201">
    <property type="protein sequence ID" value="AXN93628.1"/>
    <property type="molecule type" value="Genomic_DNA"/>
</dbReference>
<feature type="compositionally biased region" description="Polar residues" evidence="8">
    <location>
        <begin position="570"/>
        <end position="592"/>
    </location>
</feature>
<comment type="subcellular location">
    <subcellularLocation>
        <location evidence="1">Cell membrane</location>
        <topology evidence="1">Multi-pass membrane protein</topology>
    </subcellularLocation>
</comment>
<dbReference type="Pfam" id="PF06472">
    <property type="entry name" value="ABC_membrane_2"/>
    <property type="match status" value="1"/>
</dbReference>
<dbReference type="PANTHER" id="PTHR11384:SF59">
    <property type="entry name" value="LYSOSOMAL COBALAMIN TRANSPORTER ABCD4"/>
    <property type="match status" value="1"/>
</dbReference>
<feature type="transmembrane region" description="Helical" evidence="9">
    <location>
        <begin position="180"/>
        <end position="200"/>
    </location>
</feature>
<evidence type="ECO:0000256" key="8">
    <source>
        <dbReference type="SAM" id="MobiDB-lite"/>
    </source>
</evidence>
<evidence type="ECO:0000259" key="11">
    <source>
        <dbReference type="PROSITE" id="PS50929"/>
    </source>
</evidence>
<reference evidence="12" key="1">
    <citation type="submission" date="2018-05" db="EMBL/GenBank/DDBJ databases">
        <title>The structural diversity of cytotoxic puwainaphycin and minutissamide lipopeptides is generated by a common biosynthetic pathway employing two alternative starter modules.</title>
        <authorList>
            <person name="Mares J."/>
            <person name="Hajek J."/>
            <person name="Urajova P."/>
            <person name="Kust A."/>
            <person name="Jokela J."/>
            <person name="Saurav K."/>
            <person name="Galica T."/>
            <person name="Capkova K."/>
            <person name="Mattila A."/>
            <person name="Haapaniemi E."/>
            <person name="Permi P."/>
            <person name="Mysterud I."/>
            <person name="Skulberg O.M."/>
            <person name="Karlsen J."/>
            <person name="Fewer D.P."/>
            <person name="Sivonen K."/>
            <person name="Tonnesen H.H."/>
            <person name="Hrouzek P."/>
        </authorList>
    </citation>
    <scope>NUCLEOTIDE SEQUENCE</scope>
    <source>
        <strain evidence="12">NIVA-CYA 644</strain>
    </source>
</reference>
<dbReference type="Gene3D" id="1.20.1560.10">
    <property type="entry name" value="ABC transporter type 1, transmembrane domain"/>
    <property type="match status" value="1"/>
</dbReference>
<dbReference type="SMART" id="SM00382">
    <property type="entry name" value="AAA"/>
    <property type="match status" value="1"/>
</dbReference>
<evidence type="ECO:0000256" key="3">
    <source>
        <dbReference type="ARBA" id="ARBA00022692"/>
    </source>
</evidence>
<feature type="transmembrane region" description="Helical" evidence="9">
    <location>
        <begin position="34"/>
        <end position="56"/>
    </location>
</feature>
<protein>
    <submittedName>
        <fullName evidence="12">ORF1</fullName>
    </submittedName>
</protein>
<dbReference type="PROSITE" id="PS50929">
    <property type="entry name" value="ABC_TM1F"/>
    <property type="match status" value="1"/>
</dbReference>
<keyword evidence="5" id="KW-0067">ATP-binding</keyword>
<feature type="region of interest" description="Disordered" evidence="8">
    <location>
        <begin position="570"/>
        <end position="607"/>
    </location>
</feature>
<dbReference type="PROSITE" id="PS50893">
    <property type="entry name" value="ABC_TRANSPORTER_2"/>
    <property type="match status" value="1"/>
</dbReference>
<dbReference type="InterPro" id="IPR003439">
    <property type="entry name" value="ABC_transporter-like_ATP-bd"/>
</dbReference>
<dbReference type="GO" id="GO:0005524">
    <property type="term" value="F:ATP binding"/>
    <property type="evidence" value="ECO:0007669"/>
    <property type="project" value="UniProtKB-KW"/>
</dbReference>
<feature type="domain" description="ABC transmembrane type-1" evidence="11">
    <location>
        <begin position="41"/>
        <end position="324"/>
    </location>
</feature>
<keyword evidence="7 9" id="KW-0472">Membrane</keyword>
<dbReference type="GO" id="GO:0005886">
    <property type="term" value="C:plasma membrane"/>
    <property type="evidence" value="ECO:0007669"/>
    <property type="project" value="UniProtKB-SubCell"/>
</dbReference>
<dbReference type="PROSITE" id="PS00211">
    <property type="entry name" value="ABC_TRANSPORTER_1"/>
    <property type="match status" value="1"/>
</dbReference>
<feature type="domain" description="ABC transporter" evidence="10">
    <location>
        <begin position="360"/>
        <end position="583"/>
    </location>
</feature>
<keyword evidence="3 9" id="KW-0812">Transmembrane</keyword>
<dbReference type="SUPFAM" id="SSF52540">
    <property type="entry name" value="P-loop containing nucleoside triphosphate hydrolases"/>
    <property type="match status" value="1"/>
</dbReference>
<evidence type="ECO:0000256" key="7">
    <source>
        <dbReference type="ARBA" id="ARBA00023136"/>
    </source>
</evidence>
<dbReference type="Pfam" id="PF00005">
    <property type="entry name" value="ABC_tran"/>
    <property type="match status" value="1"/>
</dbReference>
<evidence type="ECO:0000313" key="12">
    <source>
        <dbReference type="EMBL" id="AXN93628.1"/>
    </source>
</evidence>
<evidence type="ECO:0000256" key="4">
    <source>
        <dbReference type="ARBA" id="ARBA00022741"/>
    </source>
</evidence>
<keyword evidence="4" id="KW-0547">Nucleotide-binding</keyword>
<dbReference type="InterPro" id="IPR017871">
    <property type="entry name" value="ABC_transporter-like_CS"/>
</dbReference>
<gene>
    <name evidence="12" type="primary">orf1</name>
</gene>
<sequence length="647" mass="73849">MNIFDEEFWNKFLAIAKPYWYPDQEQVREFSETLWTWLMLALLVLLLLALNSINAFNSYVVRDLIDVIAQKDITSFLGLLLTYIITLAAIAMLMGLAQYLRKKIALEWYRSLTNYILDKYFRNRAYYQINFQADIDNPDQRISQEIEPIPRIAMDILFIGLEKIIEMSIFIGILWSISKFLAVVMIVYAIAGNIIVGFLGKELTQINSDQLERKADYSYCLAHVRNHAESIAFFQGETQELNLVQKKFTSFLQSSERLIEWQRNYQLFANGYQSVINLFPFLLVAPLYFLDQIDLGEVNQATTACNVFAGALAVMVNEFGSSGRFSNLIDRLTTLSDALEAAGIKPEGETTIEMVEEDRLGFDGVSLQTPNHEQVIVEDLSALVEPGAGLLIVGPSGRGKSSLLRAIAGLWNAGTGRILRPNLEEILFLPQRPYLILGTLREQLLYPNRNTEITDPELEQILEQVNLQHLLTRVGGFDAEVDWENILSLGEQQRLAFARLLVTRPRYIILDEATSALDLSNEANLYQQLQQTGTTFISVGHRESLFNYHQWVLELLEESRWRLVPTREYQVNSSQNNPVDNRTESQPPNLNPVTEPERDSEPQPNRRFLPELHKAIAQARTILKSKKSPRMSLANLLSRLYSTPVSL</sequence>
<evidence type="ECO:0000256" key="6">
    <source>
        <dbReference type="ARBA" id="ARBA00022989"/>
    </source>
</evidence>
<dbReference type="InterPro" id="IPR036640">
    <property type="entry name" value="ABC1_TM_sf"/>
</dbReference>
<dbReference type="InterPro" id="IPR027417">
    <property type="entry name" value="P-loop_NTPase"/>
</dbReference>
<proteinExistence type="predicted"/>
<dbReference type="SUPFAM" id="SSF90123">
    <property type="entry name" value="ABC transporter transmembrane region"/>
    <property type="match status" value="1"/>
</dbReference>
<feature type="transmembrane region" description="Helical" evidence="9">
    <location>
        <begin position="267"/>
        <end position="290"/>
    </location>
</feature>
<name>A0A346GB74_9CYAN</name>
<keyword evidence="6 9" id="KW-1133">Transmembrane helix</keyword>
<dbReference type="AlphaFoldDB" id="A0A346GB74"/>
<accession>A0A346GB74</accession>
<evidence type="ECO:0000256" key="2">
    <source>
        <dbReference type="ARBA" id="ARBA00022448"/>
    </source>
</evidence>
<dbReference type="PANTHER" id="PTHR11384">
    <property type="entry name" value="ATP-BINDING CASSETTE, SUB-FAMILY D MEMBER"/>
    <property type="match status" value="1"/>
</dbReference>
<dbReference type="Gene3D" id="3.40.50.300">
    <property type="entry name" value="P-loop containing nucleotide triphosphate hydrolases"/>
    <property type="match status" value="1"/>
</dbReference>
<evidence type="ECO:0000256" key="5">
    <source>
        <dbReference type="ARBA" id="ARBA00022840"/>
    </source>
</evidence>
<dbReference type="GO" id="GO:0016887">
    <property type="term" value="F:ATP hydrolysis activity"/>
    <property type="evidence" value="ECO:0007669"/>
    <property type="project" value="InterPro"/>
</dbReference>
<dbReference type="InterPro" id="IPR011527">
    <property type="entry name" value="ABC1_TM_dom"/>
</dbReference>
<dbReference type="InterPro" id="IPR003593">
    <property type="entry name" value="AAA+_ATPase"/>
</dbReference>
<evidence type="ECO:0000259" key="10">
    <source>
        <dbReference type="PROSITE" id="PS50893"/>
    </source>
</evidence>
<dbReference type="CDD" id="cd03223">
    <property type="entry name" value="ABCD_peroxisomal_ALDP"/>
    <property type="match status" value="1"/>
</dbReference>